<keyword evidence="2" id="KW-1185">Reference proteome</keyword>
<dbReference type="NCBIfam" id="NF033419">
    <property type="entry name" value="T6SS_TagK_dom"/>
    <property type="match status" value="1"/>
</dbReference>
<proteinExistence type="predicted"/>
<evidence type="ECO:0000313" key="1">
    <source>
        <dbReference type="EMBL" id="PSN08725.1"/>
    </source>
</evidence>
<reference evidence="1 2" key="1">
    <citation type="submission" date="2018-03" db="EMBL/GenBank/DDBJ databases">
        <title>Draft genome sequence of the first documented clinical Siccibacter turicensis isolate in Austria.</title>
        <authorList>
            <person name="Lepuschitz S."/>
            <person name="Pekard-Amenitsch S."/>
            <person name="Haunold R."/>
            <person name="Schill S."/>
            <person name="Mach R."/>
            <person name="Allerberger F."/>
            <person name="Ruppitsch W."/>
            <person name="Forsythe S.J."/>
        </authorList>
    </citation>
    <scope>NUCLEOTIDE SEQUENCE [LARGE SCALE GENOMIC DNA]</scope>
    <source>
        <strain evidence="1 2">6100069499-17</strain>
    </source>
</reference>
<sequence>MELMLTWPETFTLFTVDAHRNAEQPAWFCPEQGQFSLESAADERDRVLFYWLFSTPVVVNRSHDYLCRVGEHTLAYGQSRPLQSGAEVQVGQYRLQVQQRFSVQAPAHALAKRVFSSAVQGAVSEMPEPDDLLPTIGYYSAWREPTIGEAMDDNPLKALAGEYKNVVLWGEQRRESTATETRGNKSWSADSAPFQALREQMEGKTVTECILATHNLMERVCEELDLEKQNHIVLAEEPKHDILLLLAPPHLQRKSAHQLPSLMLQEFYKAGLDTLL</sequence>
<organism evidence="1 2">
    <name type="scientific">Siccibacter turicensis</name>
    <dbReference type="NCBI Taxonomy" id="357233"/>
    <lineage>
        <taxon>Bacteria</taxon>
        <taxon>Pseudomonadati</taxon>
        <taxon>Pseudomonadota</taxon>
        <taxon>Gammaproteobacteria</taxon>
        <taxon>Enterobacterales</taxon>
        <taxon>Enterobacteriaceae</taxon>
        <taxon>Siccibacter</taxon>
    </lineage>
</organism>
<dbReference type="EMBL" id="PYEP01000002">
    <property type="protein sequence ID" value="PSN08725.1"/>
    <property type="molecule type" value="Genomic_DNA"/>
</dbReference>
<evidence type="ECO:0008006" key="3">
    <source>
        <dbReference type="Google" id="ProtNLM"/>
    </source>
</evidence>
<dbReference type="Proteomes" id="UP000240212">
    <property type="component" value="Unassembled WGS sequence"/>
</dbReference>
<dbReference type="InterPro" id="IPR047914">
    <property type="entry name" value="TagK-like_C"/>
</dbReference>
<accession>A0A2P8VMD4</accession>
<gene>
    <name evidence="1" type="ORF">C7G83_05025</name>
</gene>
<evidence type="ECO:0000313" key="2">
    <source>
        <dbReference type="Proteomes" id="UP000240212"/>
    </source>
</evidence>
<dbReference type="OrthoDB" id="6516812at2"/>
<dbReference type="AlphaFoldDB" id="A0A2P8VMD4"/>
<protein>
    <recommendedName>
        <fullName evidence="3">TagK domain-containing protein</fullName>
    </recommendedName>
</protein>
<comment type="caution">
    <text evidence="1">The sequence shown here is derived from an EMBL/GenBank/DDBJ whole genome shotgun (WGS) entry which is preliminary data.</text>
</comment>
<dbReference type="STRING" id="1388748.GCA_000463155_02953"/>
<name>A0A2P8VMD4_9ENTR</name>